<name>A0A9W6XK20_9STRA</name>
<keyword evidence="1" id="KW-0732">Signal</keyword>
<keyword evidence="3" id="KW-1185">Reference proteome</keyword>
<feature type="chain" id="PRO_5040919272" evidence="1">
    <location>
        <begin position="25"/>
        <end position="151"/>
    </location>
</feature>
<evidence type="ECO:0000256" key="1">
    <source>
        <dbReference type="SAM" id="SignalP"/>
    </source>
</evidence>
<dbReference type="OrthoDB" id="127994at2759"/>
<dbReference type="AlphaFoldDB" id="A0A9W6XK20"/>
<dbReference type="EMBL" id="BSXT01001225">
    <property type="protein sequence ID" value="GMF40076.1"/>
    <property type="molecule type" value="Genomic_DNA"/>
</dbReference>
<reference evidence="2" key="1">
    <citation type="submission" date="2023-04" db="EMBL/GenBank/DDBJ databases">
        <title>Phytophthora fragariaefolia NBRC 109709.</title>
        <authorList>
            <person name="Ichikawa N."/>
            <person name="Sato H."/>
            <person name="Tonouchi N."/>
        </authorList>
    </citation>
    <scope>NUCLEOTIDE SEQUENCE</scope>
    <source>
        <strain evidence="2">NBRC 109709</strain>
    </source>
</reference>
<evidence type="ECO:0000313" key="2">
    <source>
        <dbReference type="EMBL" id="GMF40076.1"/>
    </source>
</evidence>
<feature type="signal peptide" evidence="1">
    <location>
        <begin position="1"/>
        <end position="24"/>
    </location>
</feature>
<protein>
    <submittedName>
        <fullName evidence="2">Unnamed protein product</fullName>
    </submittedName>
</protein>
<comment type="caution">
    <text evidence="2">The sequence shown here is derived from an EMBL/GenBank/DDBJ whole genome shotgun (WGS) entry which is preliminary data.</text>
</comment>
<proteinExistence type="predicted"/>
<evidence type="ECO:0000313" key="3">
    <source>
        <dbReference type="Proteomes" id="UP001165121"/>
    </source>
</evidence>
<gene>
    <name evidence="2" type="ORF">Pfra01_001215400</name>
</gene>
<organism evidence="2 3">
    <name type="scientific">Phytophthora fragariaefolia</name>
    <dbReference type="NCBI Taxonomy" id="1490495"/>
    <lineage>
        <taxon>Eukaryota</taxon>
        <taxon>Sar</taxon>
        <taxon>Stramenopiles</taxon>
        <taxon>Oomycota</taxon>
        <taxon>Peronosporomycetes</taxon>
        <taxon>Peronosporales</taxon>
        <taxon>Peronosporaceae</taxon>
        <taxon>Phytophthora</taxon>
    </lineage>
</organism>
<dbReference type="Proteomes" id="UP001165121">
    <property type="component" value="Unassembled WGS sequence"/>
</dbReference>
<accession>A0A9W6XK20</accession>
<sequence>MRLDAVVLLTTLVFLATTAAGALADDLAVATSLQKNSKPKKIRRVGESSLSTDDAFKFLKLDDAGDKILSHSDFKVWTKFVTMVKKYPEGVVLEKLQTQYGEAKFAEMLQQATLVRRTKKTALKLQNAEFEQWYQNGMKSTGAVIDNICNL</sequence>